<feature type="transmembrane region" description="Helical" evidence="5">
    <location>
        <begin position="231"/>
        <end position="257"/>
    </location>
</feature>
<feature type="transmembrane region" description="Helical" evidence="5">
    <location>
        <begin position="376"/>
        <end position="398"/>
    </location>
</feature>
<dbReference type="Pfam" id="PF00909">
    <property type="entry name" value="Ammonium_transp"/>
    <property type="match status" value="1"/>
</dbReference>
<reference evidence="8" key="1">
    <citation type="submission" date="2018-02" db="EMBL/GenBank/DDBJ databases">
        <authorList>
            <person name="Hausmann B."/>
        </authorList>
    </citation>
    <scope>NUCLEOTIDE SEQUENCE [LARGE SCALE GENOMIC DNA]</scope>
    <source>
        <strain evidence="8">Peat soil MAG SbA5</strain>
    </source>
</reference>
<proteinExistence type="predicted"/>
<evidence type="ECO:0000256" key="4">
    <source>
        <dbReference type="ARBA" id="ARBA00023136"/>
    </source>
</evidence>
<dbReference type="InterPro" id="IPR024041">
    <property type="entry name" value="NH4_transpt_AmtB-like_dom"/>
</dbReference>
<dbReference type="SUPFAM" id="SSF111352">
    <property type="entry name" value="Ammonium transporter"/>
    <property type="match status" value="1"/>
</dbReference>
<keyword evidence="2 5" id="KW-0812">Transmembrane</keyword>
<dbReference type="OrthoDB" id="9814202at2"/>
<dbReference type="AlphaFoldDB" id="A0A2N9LCX1"/>
<feature type="domain" description="Ammonium transporter AmtB-like" evidence="6">
    <location>
        <begin position="20"/>
        <end position="428"/>
    </location>
</feature>
<dbReference type="InterPro" id="IPR029020">
    <property type="entry name" value="Ammonium/urea_transptr"/>
</dbReference>
<accession>A0A2N9LCX1</accession>
<evidence type="ECO:0000256" key="2">
    <source>
        <dbReference type="ARBA" id="ARBA00022692"/>
    </source>
</evidence>
<feature type="transmembrane region" description="Helical" evidence="5">
    <location>
        <begin position="121"/>
        <end position="138"/>
    </location>
</feature>
<evidence type="ECO:0000256" key="5">
    <source>
        <dbReference type="SAM" id="Phobius"/>
    </source>
</evidence>
<feature type="transmembrane region" description="Helical" evidence="5">
    <location>
        <begin position="322"/>
        <end position="343"/>
    </location>
</feature>
<feature type="transmembrane region" description="Helical" evidence="5">
    <location>
        <begin position="350"/>
        <end position="370"/>
    </location>
</feature>
<gene>
    <name evidence="7" type="ORF">SBA5_30190</name>
</gene>
<feature type="transmembrane region" description="Helical" evidence="5">
    <location>
        <begin position="263"/>
        <end position="285"/>
    </location>
</feature>
<comment type="subcellular location">
    <subcellularLocation>
        <location evidence="1">Membrane</location>
        <topology evidence="1">Multi-pass membrane protein</topology>
    </subcellularLocation>
</comment>
<evidence type="ECO:0000256" key="1">
    <source>
        <dbReference type="ARBA" id="ARBA00004141"/>
    </source>
</evidence>
<protein>
    <submittedName>
        <fullName evidence="7">Ammonium transporter, ammonium transporter (Amt) family</fullName>
    </submittedName>
</protein>
<dbReference type="GO" id="GO:0097272">
    <property type="term" value="P:ammonium homeostasis"/>
    <property type="evidence" value="ECO:0007669"/>
    <property type="project" value="TreeGrafter"/>
</dbReference>
<evidence type="ECO:0000313" key="7">
    <source>
        <dbReference type="EMBL" id="SPE20983.1"/>
    </source>
</evidence>
<feature type="transmembrane region" description="Helical" evidence="5">
    <location>
        <begin position="53"/>
        <end position="75"/>
    </location>
</feature>
<name>A0A2N9LCX1_9BACT</name>
<feature type="transmembrane region" description="Helical" evidence="5">
    <location>
        <begin position="20"/>
        <end position="41"/>
    </location>
</feature>
<dbReference type="GO" id="GO:0008519">
    <property type="term" value="F:ammonium channel activity"/>
    <property type="evidence" value="ECO:0007669"/>
    <property type="project" value="InterPro"/>
</dbReference>
<evidence type="ECO:0000313" key="8">
    <source>
        <dbReference type="Proteomes" id="UP000239735"/>
    </source>
</evidence>
<feature type="transmembrane region" description="Helical" evidence="5">
    <location>
        <begin position="145"/>
        <end position="169"/>
    </location>
</feature>
<keyword evidence="4 5" id="KW-0472">Membrane</keyword>
<dbReference type="Gene3D" id="1.10.3430.10">
    <property type="entry name" value="Ammonium transporter AmtB like domains"/>
    <property type="match status" value="1"/>
</dbReference>
<keyword evidence="3 5" id="KW-1133">Transmembrane helix</keyword>
<dbReference type="Proteomes" id="UP000239735">
    <property type="component" value="Unassembled WGS sequence"/>
</dbReference>
<dbReference type="PANTHER" id="PTHR11730">
    <property type="entry name" value="AMMONIUM TRANSPORTER"/>
    <property type="match status" value="1"/>
</dbReference>
<feature type="transmembrane region" description="Helical" evidence="5">
    <location>
        <begin position="297"/>
        <end position="316"/>
    </location>
</feature>
<dbReference type="EMBL" id="OKRB01000086">
    <property type="protein sequence ID" value="SPE20983.1"/>
    <property type="molecule type" value="Genomic_DNA"/>
</dbReference>
<dbReference type="GO" id="GO:0005886">
    <property type="term" value="C:plasma membrane"/>
    <property type="evidence" value="ECO:0007669"/>
    <property type="project" value="TreeGrafter"/>
</dbReference>
<organism evidence="7 8">
    <name type="scientific">Candidatus Sulfuritelmatomonas gaucii</name>
    <dbReference type="NCBI Taxonomy" id="2043161"/>
    <lineage>
        <taxon>Bacteria</taxon>
        <taxon>Pseudomonadati</taxon>
        <taxon>Acidobacteriota</taxon>
        <taxon>Terriglobia</taxon>
        <taxon>Terriglobales</taxon>
        <taxon>Acidobacteriaceae</taxon>
        <taxon>Candidatus Sulfuritelmatomonas</taxon>
    </lineage>
</organism>
<evidence type="ECO:0000256" key="3">
    <source>
        <dbReference type="ARBA" id="ARBA00022989"/>
    </source>
</evidence>
<evidence type="ECO:0000259" key="6">
    <source>
        <dbReference type="Pfam" id="PF00909"/>
    </source>
</evidence>
<sequence>MNPIAPIPSAPVPPMGEGVFALVFALLLLAPLAIAGVALINNGLGRSRSAAQALLGNLAIIAIGAIVFALVGATLTGSLPGSSGSAGFSFSAAGKSWNWLGAGSFLLHGLGSAAPQMQLELLFEFLSVAMAVLLPWGSGADRFRLAAGCASAVILSAFVFPLVAHWIWAGGWLASLGVNFSLGSGFLDFGGAATVHALGGLSALAVVWIAGPRRAKFPKEGLSTAMPGHNAAYVLFGCMLALVGWLAWNAAGAILWLHAPLTALPGTAINTLLSASAAIVATLVLTRVRFGKPDASLCANGWLAGLVASSACAAIVTPGESILVGGLAGIFTPLLVEVLELALSIDDPSGAITVHGAAALWGLFAAGLFASQPGQLLAQLVGIAALLGVILPLVYLLFALLNRVVPFRVDPDGERMGMDLHELGGGAYPEFVIHRDESYR</sequence>
<dbReference type="PANTHER" id="PTHR11730:SF60">
    <property type="entry name" value="RH50, ISOFORM D"/>
    <property type="match status" value="1"/>
</dbReference>
<feature type="transmembrane region" description="Helical" evidence="5">
    <location>
        <begin position="189"/>
        <end position="210"/>
    </location>
</feature>